<dbReference type="FunFam" id="1.10.167.10:FF:000001">
    <property type="entry name" value="Putative regulator of g-protein signaling 12"/>
    <property type="match status" value="1"/>
</dbReference>
<organism evidence="3 4">
    <name type="scientific">Callorhinchus milii</name>
    <name type="common">Ghost shark</name>
    <dbReference type="NCBI Taxonomy" id="7868"/>
    <lineage>
        <taxon>Eukaryota</taxon>
        <taxon>Metazoa</taxon>
        <taxon>Chordata</taxon>
        <taxon>Craniata</taxon>
        <taxon>Vertebrata</taxon>
        <taxon>Chondrichthyes</taxon>
        <taxon>Holocephali</taxon>
        <taxon>Chimaeriformes</taxon>
        <taxon>Callorhinchidae</taxon>
        <taxon>Callorhinchus</taxon>
    </lineage>
</organism>
<keyword evidence="1" id="KW-1133">Transmembrane helix</keyword>
<keyword evidence="1" id="KW-0812">Transmembrane</keyword>
<dbReference type="STRING" id="7868.ENSCMIP00000046089"/>
<dbReference type="SMART" id="SM00315">
    <property type="entry name" value="RGS"/>
    <property type="match status" value="1"/>
</dbReference>
<keyword evidence="4" id="KW-1185">Reference proteome</keyword>
<feature type="transmembrane region" description="Helical" evidence="1">
    <location>
        <begin position="26"/>
        <end position="50"/>
    </location>
</feature>
<dbReference type="PANTHER" id="PTHR10845:SF254">
    <property type="entry name" value="RGS DOMAIN-CONTAINING PROTEIN-RELATED"/>
    <property type="match status" value="1"/>
</dbReference>
<dbReference type="Pfam" id="PF00615">
    <property type="entry name" value="RGS"/>
    <property type="match status" value="1"/>
</dbReference>
<dbReference type="InterPro" id="IPR036305">
    <property type="entry name" value="RGS_sf"/>
</dbReference>
<dbReference type="InterPro" id="IPR024066">
    <property type="entry name" value="RGS_subdom1/3"/>
</dbReference>
<dbReference type="PANTHER" id="PTHR10845">
    <property type="entry name" value="REGULATOR OF G PROTEIN SIGNALING"/>
    <property type="match status" value="1"/>
</dbReference>
<dbReference type="GeneTree" id="ENSGT00940000157316"/>
<proteinExistence type="predicted"/>
<dbReference type="PROSITE" id="PS50132">
    <property type="entry name" value="RGS"/>
    <property type="match status" value="1"/>
</dbReference>
<sequence length="193" mass="22710">HIRKVRHLILDWRECAFCSRHRNFHVYICGILSLVWMVLSMVMGMCHTWLSKKKSVYPVQPIDCKAHCFSSAGQAAFRTFLKKEFSDENIDFWLACEDYKKTKSATKLASKAKKIYSEFIKSNAPKEINIDFVTREAITRNIGTPTHSSFDMAQEVIYSLMAKDCYPRFLRSDTYLELLKNKIMFRTQYLIFF</sequence>
<protein>
    <recommendedName>
        <fullName evidence="2">RGS domain-containing protein</fullName>
    </recommendedName>
</protein>
<reference evidence="4" key="1">
    <citation type="journal article" date="2006" name="Science">
        <title>Ancient noncoding elements conserved in the human genome.</title>
        <authorList>
            <person name="Venkatesh B."/>
            <person name="Kirkness E.F."/>
            <person name="Loh Y.H."/>
            <person name="Halpern A.L."/>
            <person name="Lee A.P."/>
            <person name="Johnson J."/>
            <person name="Dandona N."/>
            <person name="Viswanathan L.D."/>
            <person name="Tay A."/>
            <person name="Venter J.C."/>
            <person name="Strausberg R.L."/>
            <person name="Brenner S."/>
        </authorList>
    </citation>
    <scope>NUCLEOTIDE SEQUENCE [LARGE SCALE GENOMIC DNA]</scope>
</reference>
<evidence type="ECO:0000313" key="4">
    <source>
        <dbReference type="Proteomes" id="UP000314986"/>
    </source>
</evidence>
<feature type="domain" description="RGS" evidence="2">
    <location>
        <begin position="72"/>
        <end position="179"/>
    </location>
</feature>
<evidence type="ECO:0000259" key="2">
    <source>
        <dbReference type="PROSITE" id="PS50132"/>
    </source>
</evidence>
<reference evidence="4" key="2">
    <citation type="journal article" date="2007" name="PLoS Biol.">
        <title>Survey sequencing and comparative analysis of the elephant shark (Callorhinchus milii) genome.</title>
        <authorList>
            <person name="Venkatesh B."/>
            <person name="Kirkness E.F."/>
            <person name="Loh Y.H."/>
            <person name="Halpern A.L."/>
            <person name="Lee A.P."/>
            <person name="Johnson J."/>
            <person name="Dandona N."/>
            <person name="Viswanathan L.D."/>
            <person name="Tay A."/>
            <person name="Venter J.C."/>
            <person name="Strausberg R.L."/>
            <person name="Brenner S."/>
        </authorList>
    </citation>
    <scope>NUCLEOTIDE SEQUENCE [LARGE SCALE GENOMIC DNA]</scope>
</reference>
<dbReference type="InterPro" id="IPR016137">
    <property type="entry name" value="RGS"/>
</dbReference>
<dbReference type="InterPro" id="IPR044926">
    <property type="entry name" value="RGS_subdomain_2"/>
</dbReference>
<evidence type="ECO:0000313" key="3">
    <source>
        <dbReference type="Ensembl" id="ENSCMIP00000046089.1"/>
    </source>
</evidence>
<dbReference type="Proteomes" id="UP000314986">
    <property type="component" value="Unassembled WGS sequence"/>
</dbReference>
<reference evidence="3" key="5">
    <citation type="submission" date="2025-09" db="UniProtKB">
        <authorList>
            <consortium name="Ensembl"/>
        </authorList>
    </citation>
    <scope>IDENTIFICATION</scope>
</reference>
<name>A0A4W3JRG3_CALMI</name>
<dbReference type="OMA" id="HHRANTE"/>
<reference evidence="4" key="3">
    <citation type="journal article" date="2014" name="Nature">
        <title>Elephant shark genome provides unique insights into gnathostome evolution.</title>
        <authorList>
            <consortium name="International Elephant Shark Genome Sequencing Consortium"/>
            <person name="Venkatesh B."/>
            <person name="Lee A.P."/>
            <person name="Ravi V."/>
            <person name="Maurya A.K."/>
            <person name="Lian M.M."/>
            <person name="Swann J.B."/>
            <person name="Ohta Y."/>
            <person name="Flajnik M.F."/>
            <person name="Sutoh Y."/>
            <person name="Kasahara M."/>
            <person name="Hoon S."/>
            <person name="Gangu V."/>
            <person name="Roy S.W."/>
            <person name="Irimia M."/>
            <person name="Korzh V."/>
            <person name="Kondrychyn I."/>
            <person name="Lim Z.W."/>
            <person name="Tay B.H."/>
            <person name="Tohari S."/>
            <person name="Kong K.W."/>
            <person name="Ho S."/>
            <person name="Lorente-Galdos B."/>
            <person name="Quilez J."/>
            <person name="Marques-Bonet T."/>
            <person name="Raney B.J."/>
            <person name="Ingham P.W."/>
            <person name="Tay A."/>
            <person name="Hillier L.W."/>
            <person name="Minx P."/>
            <person name="Boehm T."/>
            <person name="Wilson R.K."/>
            <person name="Brenner S."/>
            <person name="Warren W.C."/>
        </authorList>
    </citation>
    <scope>NUCLEOTIDE SEQUENCE [LARGE SCALE GENOMIC DNA]</scope>
</reference>
<reference evidence="3" key="4">
    <citation type="submission" date="2025-08" db="UniProtKB">
        <authorList>
            <consortium name="Ensembl"/>
        </authorList>
    </citation>
    <scope>IDENTIFICATION</scope>
</reference>
<dbReference type="PRINTS" id="PR01301">
    <property type="entry name" value="RGSPROTEIN"/>
</dbReference>
<dbReference type="Gene3D" id="1.10.196.10">
    <property type="match status" value="1"/>
</dbReference>
<dbReference type="Gene3D" id="1.10.167.10">
    <property type="entry name" value="Regulator of G-protein Signalling 4, domain 2"/>
    <property type="match status" value="1"/>
</dbReference>
<dbReference type="Ensembl" id="ENSCMIT00000046745.1">
    <property type="protein sequence ID" value="ENSCMIP00000046089.1"/>
    <property type="gene ID" value="ENSCMIG00000018980.1"/>
</dbReference>
<dbReference type="InParanoid" id="A0A4W3JRG3"/>
<dbReference type="AlphaFoldDB" id="A0A4W3JRG3"/>
<keyword evidence="1" id="KW-0472">Membrane</keyword>
<accession>A0A4W3JRG3</accession>
<dbReference type="SUPFAM" id="SSF48097">
    <property type="entry name" value="Regulator of G-protein signaling, RGS"/>
    <property type="match status" value="1"/>
</dbReference>
<evidence type="ECO:0000256" key="1">
    <source>
        <dbReference type="SAM" id="Phobius"/>
    </source>
</evidence>